<evidence type="ECO:0000313" key="12">
    <source>
        <dbReference type="EMBL" id="GAO99731.1"/>
    </source>
</evidence>
<evidence type="ECO:0000256" key="8">
    <source>
        <dbReference type="ARBA" id="ARBA00024694"/>
    </source>
</evidence>
<evidence type="ECO:0000256" key="5">
    <source>
        <dbReference type="ARBA" id="ARBA00022679"/>
    </source>
</evidence>
<keyword evidence="6 11" id="KW-0548">Nucleotidyltransferase</keyword>
<evidence type="ECO:0000256" key="3">
    <source>
        <dbReference type="ARBA" id="ARBA00013725"/>
    </source>
</evidence>
<evidence type="ECO:0000256" key="10">
    <source>
        <dbReference type="ARBA" id="ARBA00048552"/>
    </source>
</evidence>
<evidence type="ECO:0000256" key="9">
    <source>
        <dbReference type="ARBA" id="ARBA00029924"/>
    </source>
</evidence>
<comment type="catalytic activity">
    <reaction evidence="10 11">
        <text>RNA(n) + a ribonucleoside 5'-triphosphate = RNA(n+1) + diphosphate</text>
        <dbReference type="Rhea" id="RHEA:21248"/>
        <dbReference type="Rhea" id="RHEA-COMP:14527"/>
        <dbReference type="Rhea" id="RHEA-COMP:17342"/>
        <dbReference type="ChEBI" id="CHEBI:33019"/>
        <dbReference type="ChEBI" id="CHEBI:61557"/>
        <dbReference type="ChEBI" id="CHEBI:140395"/>
        <dbReference type="EC" id="2.7.7.6"/>
    </reaction>
</comment>
<accession>A0A0K8MGP6</accession>
<dbReference type="HAMAP" id="MF_00366">
    <property type="entry name" value="RNApol_bact_RpoZ"/>
    <property type="match status" value="1"/>
</dbReference>
<evidence type="ECO:0000256" key="2">
    <source>
        <dbReference type="ARBA" id="ARBA00012418"/>
    </source>
</evidence>
<dbReference type="PANTHER" id="PTHR34476">
    <property type="entry name" value="DNA-DIRECTED RNA POLYMERASE SUBUNIT OMEGA"/>
    <property type="match status" value="1"/>
</dbReference>
<gene>
    <name evidence="11" type="primary">rpoZ</name>
    <name evidence="12" type="ORF">FFIC_240040</name>
</gene>
<dbReference type="Pfam" id="PF01192">
    <property type="entry name" value="RNA_pol_Rpb6"/>
    <property type="match status" value="1"/>
</dbReference>
<comment type="subunit">
    <text evidence="11">The RNAP catalytic core consists of 2 alpha, 1 beta, 1 beta' and 1 omega subunit. When a sigma factor is associated with the core the holoenzyme is formed, which can initiate transcription.</text>
</comment>
<dbReference type="GO" id="GO:0000428">
    <property type="term" value="C:DNA-directed RNA polymerase complex"/>
    <property type="evidence" value="ECO:0007669"/>
    <property type="project" value="UniProtKB-KW"/>
</dbReference>
<evidence type="ECO:0000256" key="1">
    <source>
        <dbReference type="ARBA" id="ARBA00006711"/>
    </source>
</evidence>
<dbReference type="SUPFAM" id="SSF63562">
    <property type="entry name" value="RPB6/omega subunit-like"/>
    <property type="match status" value="1"/>
</dbReference>
<name>A0A0K8MGP6_9LACO</name>
<evidence type="ECO:0000256" key="11">
    <source>
        <dbReference type="HAMAP-Rule" id="MF_00366"/>
    </source>
</evidence>
<dbReference type="GO" id="GO:0006351">
    <property type="term" value="P:DNA-templated transcription"/>
    <property type="evidence" value="ECO:0007669"/>
    <property type="project" value="UniProtKB-UniRule"/>
</dbReference>
<evidence type="ECO:0000313" key="13">
    <source>
        <dbReference type="Proteomes" id="UP000253891"/>
    </source>
</evidence>
<proteinExistence type="inferred from homology"/>
<sequence>MLLYPSVDNLLERVDSRYKLIALASKRARELDAGLPATKVRFDSNKSVGQALEEIEAGDVVIDPVMQDEED</sequence>
<dbReference type="NCBIfam" id="TIGR00690">
    <property type="entry name" value="rpoZ"/>
    <property type="match status" value="1"/>
</dbReference>
<evidence type="ECO:0000256" key="4">
    <source>
        <dbReference type="ARBA" id="ARBA00022478"/>
    </source>
</evidence>
<keyword evidence="7 11" id="KW-0804">Transcription</keyword>
<comment type="similarity">
    <text evidence="1 11">Belongs to the RNA polymerase subunit omega family.</text>
</comment>
<dbReference type="SMART" id="SM01409">
    <property type="entry name" value="RNA_pol_Rpb6"/>
    <property type="match status" value="1"/>
</dbReference>
<dbReference type="EC" id="2.7.7.6" evidence="2 11"/>
<dbReference type="EMBL" id="DF968001">
    <property type="protein sequence ID" value="GAO99731.1"/>
    <property type="molecule type" value="Genomic_DNA"/>
</dbReference>
<dbReference type="STRING" id="157463.GCA_001047075_00648"/>
<dbReference type="InterPro" id="IPR003716">
    <property type="entry name" value="DNA-dir_RNA_pol_omega"/>
</dbReference>
<keyword evidence="13" id="KW-1185">Reference proteome</keyword>
<keyword evidence="4 11" id="KW-0240">DNA-directed RNA polymerase</keyword>
<organism evidence="12 13">
    <name type="scientific">Fructobacillus ficulneus</name>
    <dbReference type="NCBI Taxonomy" id="157463"/>
    <lineage>
        <taxon>Bacteria</taxon>
        <taxon>Bacillati</taxon>
        <taxon>Bacillota</taxon>
        <taxon>Bacilli</taxon>
        <taxon>Lactobacillales</taxon>
        <taxon>Lactobacillaceae</taxon>
        <taxon>Fructobacillus</taxon>
    </lineage>
</organism>
<dbReference type="OrthoDB" id="9815459at2"/>
<comment type="function">
    <text evidence="8 11">Promotes RNA polymerase assembly. Latches the N- and C-terminal regions of the beta' subunit thereby facilitating its interaction with the beta and alpha subunits.</text>
</comment>
<dbReference type="Gene3D" id="3.90.940.10">
    <property type="match status" value="1"/>
</dbReference>
<dbReference type="Proteomes" id="UP000253891">
    <property type="component" value="Unassembled WGS sequence"/>
</dbReference>
<protein>
    <recommendedName>
        <fullName evidence="3 11">DNA-directed RNA polymerase subunit omega</fullName>
        <shortName evidence="11">RNAP omega subunit</shortName>
        <ecNumber evidence="2 11">2.7.7.6</ecNumber>
    </recommendedName>
    <alternativeName>
        <fullName evidence="11">RNA polymerase omega subunit</fullName>
    </alternativeName>
    <alternativeName>
        <fullName evidence="9 11">Transcriptase subunit omega</fullName>
    </alternativeName>
</protein>
<dbReference type="InterPro" id="IPR006110">
    <property type="entry name" value="Pol_omega/Rpo6/RPB6"/>
</dbReference>
<dbReference type="RefSeq" id="WP_061993126.1">
    <property type="nucleotide sequence ID" value="NZ_DF968001.1"/>
</dbReference>
<evidence type="ECO:0000256" key="6">
    <source>
        <dbReference type="ARBA" id="ARBA00022695"/>
    </source>
</evidence>
<evidence type="ECO:0000256" key="7">
    <source>
        <dbReference type="ARBA" id="ARBA00023163"/>
    </source>
</evidence>
<reference evidence="12 13" key="1">
    <citation type="journal article" date="2015" name="BMC Genomics">
        <title>Comparative genomics of Fructobacillus spp. and Leuconostoc spp. reveals niche-specific evolution of Fructobacillus spp.</title>
        <authorList>
            <person name="Endo A."/>
            <person name="Tanizawa Y."/>
            <person name="Tanaka N."/>
            <person name="Maeno S."/>
            <person name="Kumar H."/>
            <person name="Shiwa Y."/>
            <person name="Okada S."/>
            <person name="Yoshikawa H."/>
            <person name="Dicks L."/>
            <person name="Nakagawa J."/>
            <person name="Arita M."/>
        </authorList>
    </citation>
    <scope>NUCLEOTIDE SEQUENCE [LARGE SCALE GENOMIC DNA]</scope>
    <source>
        <strain evidence="12 13">JCM 12225</strain>
    </source>
</reference>
<dbReference type="GO" id="GO:0003677">
    <property type="term" value="F:DNA binding"/>
    <property type="evidence" value="ECO:0007669"/>
    <property type="project" value="UniProtKB-UniRule"/>
</dbReference>
<dbReference type="AlphaFoldDB" id="A0A0K8MGP6"/>
<dbReference type="InterPro" id="IPR036161">
    <property type="entry name" value="RPB6/omega-like_sf"/>
</dbReference>
<dbReference type="GO" id="GO:0003899">
    <property type="term" value="F:DNA-directed RNA polymerase activity"/>
    <property type="evidence" value="ECO:0007669"/>
    <property type="project" value="UniProtKB-UniRule"/>
</dbReference>
<keyword evidence="5 11" id="KW-0808">Transferase</keyword>
<dbReference type="PANTHER" id="PTHR34476:SF1">
    <property type="entry name" value="DNA-DIRECTED RNA POLYMERASE SUBUNIT OMEGA"/>
    <property type="match status" value="1"/>
</dbReference>